<evidence type="ECO:0000313" key="2">
    <source>
        <dbReference type="EMBL" id="OXA41722.1"/>
    </source>
</evidence>
<proteinExistence type="predicted"/>
<feature type="region of interest" description="Disordered" evidence="1">
    <location>
        <begin position="47"/>
        <end position="74"/>
    </location>
</feature>
<dbReference type="Gene3D" id="1.20.890.10">
    <property type="entry name" value="cAMP-dependent protein kinase regulatory subunit, dimerization-anchoring domain"/>
    <property type="match status" value="1"/>
</dbReference>
<sequence>MENRPRYRVPDELRETLLDFTIAYLLERPSNLADFGLNFFQRLRGETGGRRTSAPTQNAATTGAVNGGGGADENEEKFVVDKRRDRFRIPRYGYRYHHHDENLNSNLIFRIG</sequence>
<dbReference type="GO" id="GO:0016301">
    <property type="term" value="F:kinase activity"/>
    <property type="evidence" value="ECO:0007669"/>
    <property type="project" value="UniProtKB-KW"/>
</dbReference>
<keyword evidence="2" id="KW-0418">Kinase</keyword>
<reference evidence="2 3" key="1">
    <citation type="submission" date="2015-12" db="EMBL/GenBank/DDBJ databases">
        <title>The genome of Folsomia candida.</title>
        <authorList>
            <person name="Faddeeva A."/>
            <person name="Derks M.F."/>
            <person name="Anvar Y."/>
            <person name="Smit S."/>
            <person name="Van Straalen N."/>
            <person name="Roelofs D."/>
        </authorList>
    </citation>
    <scope>NUCLEOTIDE SEQUENCE [LARGE SCALE GENOMIC DNA]</scope>
    <source>
        <strain evidence="2 3">VU population</strain>
        <tissue evidence="2">Whole body</tissue>
    </source>
</reference>
<dbReference type="SUPFAM" id="SSF47391">
    <property type="entry name" value="Dimerization-anchoring domain of cAMP-dependent PK regulatory subunit"/>
    <property type="match status" value="1"/>
</dbReference>
<comment type="caution">
    <text evidence="2">The sequence shown here is derived from an EMBL/GenBank/DDBJ whole genome shotgun (WGS) entry which is preliminary data.</text>
</comment>
<dbReference type="STRING" id="158441.A0A226D850"/>
<keyword evidence="2" id="KW-0808">Transferase</keyword>
<protein>
    <submittedName>
        <fullName evidence="2">cAMP-dependent protein kinase type II regulatory subunit</fullName>
    </submittedName>
</protein>
<evidence type="ECO:0000256" key="1">
    <source>
        <dbReference type="SAM" id="MobiDB-lite"/>
    </source>
</evidence>
<dbReference type="Proteomes" id="UP000198287">
    <property type="component" value="Unassembled WGS sequence"/>
</dbReference>
<accession>A0A226D850</accession>
<name>A0A226D850_FOLCA</name>
<dbReference type="CDD" id="cd12099">
    <property type="entry name" value="DD_RII_PKA"/>
    <property type="match status" value="1"/>
</dbReference>
<dbReference type="EMBL" id="LNIX01000028">
    <property type="protein sequence ID" value="OXA41722.1"/>
    <property type="molecule type" value="Genomic_DNA"/>
</dbReference>
<evidence type="ECO:0000313" key="3">
    <source>
        <dbReference type="Proteomes" id="UP000198287"/>
    </source>
</evidence>
<dbReference type="OrthoDB" id="417078at2759"/>
<organism evidence="2 3">
    <name type="scientific">Folsomia candida</name>
    <name type="common">Springtail</name>
    <dbReference type="NCBI Taxonomy" id="158441"/>
    <lineage>
        <taxon>Eukaryota</taxon>
        <taxon>Metazoa</taxon>
        <taxon>Ecdysozoa</taxon>
        <taxon>Arthropoda</taxon>
        <taxon>Hexapoda</taxon>
        <taxon>Collembola</taxon>
        <taxon>Entomobryomorpha</taxon>
        <taxon>Isotomoidea</taxon>
        <taxon>Isotomidae</taxon>
        <taxon>Proisotominae</taxon>
        <taxon>Folsomia</taxon>
    </lineage>
</organism>
<gene>
    <name evidence="2" type="ORF">Fcan01_23563</name>
</gene>
<dbReference type="AlphaFoldDB" id="A0A226D850"/>
<keyword evidence="3" id="KW-1185">Reference proteome</keyword>